<dbReference type="Pfam" id="PF12796">
    <property type="entry name" value="Ank_2"/>
    <property type="match status" value="1"/>
</dbReference>
<feature type="compositionally biased region" description="Acidic residues" evidence="9">
    <location>
        <begin position="614"/>
        <end position="628"/>
    </location>
</feature>
<feature type="repeat" description="ANK" evidence="7">
    <location>
        <begin position="92"/>
        <end position="124"/>
    </location>
</feature>
<dbReference type="SMART" id="SM00248">
    <property type="entry name" value="ANK"/>
    <property type="match status" value="3"/>
</dbReference>
<evidence type="ECO:0000256" key="4">
    <source>
        <dbReference type="ARBA" id="ARBA00022989"/>
    </source>
</evidence>
<accession>A0A6V2BP49</accession>
<dbReference type="AlphaFoldDB" id="A0A6V2BP49"/>
<dbReference type="InterPro" id="IPR001594">
    <property type="entry name" value="Palmitoyltrfase_DHHC"/>
</dbReference>
<feature type="repeat" description="ANK" evidence="7">
    <location>
        <begin position="59"/>
        <end position="91"/>
    </location>
</feature>
<dbReference type="EMBL" id="HBNS01006532">
    <property type="protein sequence ID" value="CAE4588730.1"/>
    <property type="molecule type" value="Transcribed_RNA"/>
</dbReference>
<feature type="region of interest" description="Disordered" evidence="9">
    <location>
        <begin position="593"/>
        <end position="628"/>
    </location>
</feature>
<feature type="transmembrane region" description="Helical" evidence="8">
    <location>
        <begin position="485"/>
        <end position="512"/>
    </location>
</feature>
<dbReference type="GO" id="GO:0019706">
    <property type="term" value="F:protein-cysteine S-palmitoyltransferase activity"/>
    <property type="evidence" value="ECO:0007669"/>
    <property type="project" value="UniProtKB-EC"/>
</dbReference>
<dbReference type="PROSITE" id="PS50216">
    <property type="entry name" value="DHHC"/>
    <property type="match status" value="1"/>
</dbReference>
<evidence type="ECO:0000256" key="5">
    <source>
        <dbReference type="ARBA" id="ARBA00023136"/>
    </source>
</evidence>
<dbReference type="GO" id="GO:0006612">
    <property type="term" value="P:protein targeting to membrane"/>
    <property type="evidence" value="ECO:0007669"/>
    <property type="project" value="TreeGrafter"/>
</dbReference>
<feature type="transmembrane region" description="Helical" evidence="8">
    <location>
        <begin position="297"/>
        <end position="316"/>
    </location>
</feature>
<keyword evidence="5 8" id="KW-0472">Membrane</keyword>
<protein>
    <recommendedName>
        <fullName evidence="8">Palmitoyltransferase</fullName>
        <ecNumber evidence="8">2.3.1.225</ecNumber>
    </recommendedName>
</protein>
<dbReference type="EC" id="2.3.1.225" evidence="8"/>
<feature type="compositionally biased region" description="Basic and acidic residues" evidence="9">
    <location>
        <begin position="593"/>
        <end position="602"/>
    </location>
</feature>
<dbReference type="Pfam" id="PF01529">
    <property type="entry name" value="DHHC"/>
    <property type="match status" value="1"/>
</dbReference>
<evidence type="ECO:0000259" key="10">
    <source>
        <dbReference type="Pfam" id="PF01529"/>
    </source>
</evidence>
<dbReference type="PROSITE" id="PS50297">
    <property type="entry name" value="ANK_REP_REGION"/>
    <property type="match status" value="1"/>
</dbReference>
<comment type="domain">
    <text evidence="8">The DHHC domain is required for palmitoyltransferase activity.</text>
</comment>
<dbReference type="PROSITE" id="PS50088">
    <property type="entry name" value="ANK_REPEAT"/>
    <property type="match status" value="2"/>
</dbReference>
<keyword evidence="3 8" id="KW-0812">Transmembrane</keyword>
<comment type="similarity">
    <text evidence="8">Belongs to the DHHC palmitoyltransferase family.</text>
</comment>
<evidence type="ECO:0000256" key="3">
    <source>
        <dbReference type="ARBA" id="ARBA00022692"/>
    </source>
</evidence>
<comment type="catalytic activity">
    <reaction evidence="8">
        <text>L-cysteinyl-[protein] + hexadecanoyl-CoA = S-hexadecanoyl-L-cysteinyl-[protein] + CoA</text>
        <dbReference type="Rhea" id="RHEA:36683"/>
        <dbReference type="Rhea" id="RHEA-COMP:10131"/>
        <dbReference type="Rhea" id="RHEA-COMP:11032"/>
        <dbReference type="ChEBI" id="CHEBI:29950"/>
        <dbReference type="ChEBI" id="CHEBI:57287"/>
        <dbReference type="ChEBI" id="CHEBI:57379"/>
        <dbReference type="ChEBI" id="CHEBI:74151"/>
        <dbReference type="EC" id="2.3.1.225"/>
    </reaction>
</comment>
<reference evidence="12" key="1">
    <citation type="submission" date="2021-01" db="EMBL/GenBank/DDBJ databases">
        <authorList>
            <person name="Corre E."/>
            <person name="Pelletier E."/>
            <person name="Niang G."/>
            <person name="Scheremetjew M."/>
            <person name="Finn R."/>
            <person name="Kale V."/>
            <person name="Holt S."/>
            <person name="Cochrane G."/>
            <person name="Meng A."/>
            <person name="Brown T."/>
            <person name="Cohen L."/>
        </authorList>
    </citation>
    <scope>NUCLEOTIDE SEQUENCE</scope>
    <source>
        <strain evidence="12">GSO104</strain>
    </source>
</reference>
<evidence type="ECO:0000256" key="2">
    <source>
        <dbReference type="ARBA" id="ARBA00022679"/>
    </source>
</evidence>
<dbReference type="SUPFAM" id="SSF48403">
    <property type="entry name" value="Ankyrin repeat"/>
    <property type="match status" value="1"/>
</dbReference>
<evidence type="ECO:0000256" key="7">
    <source>
        <dbReference type="PROSITE-ProRule" id="PRU00023"/>
    </source>
</evidence>
<dbReference type="InterPro" id="IPR039859">
    <property type="entry name" value="PFA4/ZDH16/20/ERF2-like"/>
</dbReference>
<feature type="transmembrane region" description="Helical" evidence="8">
    <location>
        <begin position="443"/>
        <end position="465"/>
    </location>
</feature>
<proteinExistence type="inferred from homology"/>
<keyword evidence="7" id="KW-0040">ANK repeat</keyword>
<gene>
    <name evidence="11" type="ORF">DBRI00130_LOCUS5284</name>
    <name evidence="12" type="ORF">DBRI00130_LOCUS5285</name>
</gene>
<evidence type="ECO:0000256" key="8">
    <source>
        <dbReference type="RuleBase" id="RU079119"/>
    </source>
</evidence>
<dbReference type="InterPro" id="IPR036770">
    <property type="entry name" value="Ankyrin_rpt-contain_sf"/>
</dbReference>
<dbReference type="GO" id="GO:0005783">
    <property type="term" value="C:endoplasmic reticulum"/>
    <property type="evidence" value="ECO:0007669"/>
    <property type="project" value="TreeGrafter"/>
</dbReference>
<evidence type="ECO:0000313" key="11">
    <source>
        <dbReference type="EMBL" id="CAE4588730.1"/>
    </source>
</evidence>
<feature type="domain" description="Palmitoyltransferase DHHC" evidence="10">
    <location>
        <begin position="396"/>
        <end position="530"/>
    </location>
</feature>
<dbReference type="GO" id="GO:0016020">
    <property type="term" value="C:membrane"/>
    <property type="evidence" value="ECO:0007669"/>
    <property type="project" value="UniProtKB-SubCell"/>
</dbReference>
<keyword evidence="6 8" id="KW-0012">Acyltransferase</keyword>
<dbReference type="InterPro" id="IPR002110">
    <property type="entry name" value="Ankyrin_rpt"/>
</dbReference>
<feature type="transmembrane region" description="Helical" evidence="8">
    <location>
        <begin position="343"/>
        <end position="367"/>
    </location>
</feature>
<keyword evidence="4 8" id="KW-1133">Transmembrane helix</keyword>
<sequence length="637" mass="72653">MSIIKSLILHRADLCVVDSNKNNIVITTARSGQLFTLHFLLSLCPTPIVQRLLKGRDIDGHSALEWAAYNGHVHIIEYLLYRGMDANEVDYKGRNVLHWAASQNQVYAVAFLLALGMDPTLCDADGNSVVSMSRWPSHRNLKVALSNPGKYCGHRAGAAHGSQSTFTNGLFNRIVRRRCKRSKEDDSPTGRVQAAFGKSNDNKRSGAAGSSIGVHPARNRKNQTRIGIFLFYVLLAFSGWFCLFFFKFYISIPAIIVFWFLMNRAKDVMYTLKYMKSENTEPGGLIYSILTARETHVGFFFGSLLFYIATISVAFLSGKWDIFIELGGGNALLFWNEWVYRNFYIAIAYSATLALTFVSLAMLVFICPDPGAIHEDRDTDYLRLLADVAENGADPDTRKWCIATMQRKPFRAKYDDPTGLLVARHDHHCVWLNNTIGYGNHRLFMLFIVVHLFTHILFDVWSIWALVEHMSEMSFGSSCEILGELFSTTLFGLICMSVFSFVCVVGLALLTYHQTKNIMDNMTTNERINWRRYPWLTNEDGEFFNQFDTGSKLKNTKLFWKHDRDGAFHDYYHCYDIRPEVRNLTKINNGSNDRRKYGKMDDSDSFELETNPSDVDDDCPPMQDDLGDSFDFELDIA</sequence>
<evidence type="ECO:0000256" key="9">
    <source>
        <dbReference type="SAM" id="MobiDB-lite"/>
    </source>
</evidence>
<feature type="region of interest" description="Disordered" evidence="9">
    <location>
        <begin position="180"/>
        <end position="215"/>
    </location>
</feature>
<dbReference type="GO" id="GO:0005794">
    <property type="term" value="C:Golgi apparatus"/>
    <property type="evidence" value="ECO:0007669"/>
    <property type="project" value="TreeGrafter"/>
</dbReference>
<feature type="transmembrane region" description="Helical" evidence="8">
    <location>
        <begin position="229"/>
        <end position="262"/>
    </location>
</feature>
<evidence type="ECO:0000256" key="1">
    <source>
        <dbReference type="ARBA" id="ARBA00004141"/>
    </source>
</evidence>
<organism evidence="12">
    <name type="scientific">Ditylum brightwellii</name>
    <dbReference type="NCBI Taxonomy" id="49249"/>
    <lineage>
        <taxon>Eukaryota</taxon>
        <taxon>Sar</taxon>
        <taxon>Stramenopiles</taxon>
        <taxon>Ochrophyta</taxon>
        <taxon>Bacillariophyta</taxon>
        <taxon>Mediophyceae</taxon>
        <taxon>Lithodesmiophycidae</taxon>
        <taxon>Lithodesmiales</taxon>
        <taxon>Lithodesmiaceae</taxon>
        <taxon>Ditylum</taxon>
    </lineage>
</organism>
<dbReference type="EMBL" id="HBNS01006533">
    <property type="protein sequence ID" value="CAE4588732.1"/>
    <property type="molecule type" value="Transcribed_RNA"/>
</dbReference>
<dbReference type="Gene3D" id="1.25.40.20">
    <property type="entry name" value="Ankyrin repeat-containing domain"/>
    <property type="match status" value="1"/>
</dbReference>
<evidence type="ECO:0000256" key="6">
    <source>
        <dbReference type="ARBA" id="ARBA00023315"/>
    </source>
</evidence>
<dbReference type="PANTHER" id="PTHR22883">
    <property type="entry name" value="ZINC FINGER DHHC DOMAIN CONTAINING PROTEIN"/>
    <property type="match status" value="1"/>
</dbReference>
<name>A0A6V2BP49_9STRA</name>
<keyword evidence="2 8" id="KW-0808">Transferase</keyword>
<comment type="subcellular location">
    <subcellularLocation>
        <location evidence="1">Membrane</location>
        <topology evidence="1">Multi-pass membrane protein</topology>
    </subcellularLocation>
</comment>
<evidence type="ECO:0000313" key="12">
    <source>
        <dbReference type="EMBL" id="CAE4588732.1"/>
    </source>
</evidence>